<proteinExistence type="predicted"/>
<gene>
    <name evidence="2" type="ORF">I553_2266</name>
</gene>
<name>X8DE64_MYCXE</name>
<feature type="compositionally biased region" description="Basic residues" evidence="1">
    <location>
        <begin position="77"/>
        <end position="91"/>
    </location>
</feature>
<evidence type="ECO:0000256" key="1">
    <source>
        <dbReference type="SAM" id="MobiDB-lite"/>
    </source>
</evidence>
<dbReference type="PATRIC" id="fig|1299334.3.peg.2007"/>
<comment type="caution">
    <text evidence="2">The sequence shown here is derived from an EMBL/GenBank/DDBJ whole genome shotgun (WGS) entry which is preliminary data.</text>
</comment>
<sequence>MRQPVRRLIELPVTPRSPTTAERHRIRGGPPARQTTAAPTPAPAPAGSTPPGYHLTQTRQLGGIDHLNRGQHPPRVGGHRPTTRCKRPINI</sequence>
<accession>X8DE64</accession>
<protein>
    <submittedName>
        <fullName evidence="2">Putative actinomycin synthetase II</fullName>
    </submittedName>
</protein>
<feature type="region of interest" description="Disordered" evidence="1">
    <location>
        <begin position="1"/>
        <end position="91"/>
    </location>
</feature>
<reference evidence="2" key="1">
    <citation type="submission" date="2014-01" db="EMBL/GenBank/DDBJ databases">
        <authorList>
            <person name="Brown-Elliot B."/>
            <person name="Wallace R."/>
            <person name="Lenaerts A."/>
            <person name="Ordway D."/>
            <person name="DeGroote M.A."/>
            <person name="Parker T."/>
            <person name="Sizemore C."/>
            <person name="Tallon L.J."/>
            <person name="Sadzewicz L.K."/>
            <person name="Sengamalay N."/>
            <person name="Fraser C.M."/>
            <person name="Hine E."/>
            <person name="Shefchek K.A."/>
            <person name="Das S.P."/>
            <person name="Tettelin H."/>
        </authorList>
    </citation>
    <scope>NUCLEOTIDE SEQUENCE [LARGE SCALE GENOMIC DNA]</scope>
    <source>
        <strain evidence="2">4042</strain>
    </source>
</reference>
<dbReference type="EMBL" id="JAOB01000020">
    <property type="protein sequence ID" value="EUA66033.1"/>
    <property type="molecule type" value="Genomic_DNA"/>
</dbReference>
<dbReference type="AlphaFoldDB" id="X8DE64"/>
<feature type="compositionally biased region" description="Low complexity" evidence="1">
    <location>
        <begin position="28"/>
        <end position="52"/>
    </location>
</feature>
<evidence type="ECO:0000313" key="2">
    <source>
        <dbReference type="EMBL" id="EUA66033.1"/>
    </source>
</evidence>
<organism evidence="2">
    <name type="scientific">Mycobacterium xenopi 4042</name>
    <dbReference type="NCBI Taxonomy" id="1299334"/>
    <lineage>
        <taxon>Bacteria</taxon>
        <taxon>Bacillati</taxon>
        <taxon>Actinomycetota</taxon>
        <taxon>Actinomycetes</taxon>
        <taxon>Mycobacteriales</taxon>
        <taxon>Mycobacteriaceae</taxon>
        <taxon>Mycobacterium</taxon>
    </lineage>
</organism>